<dbReference type="Gene3D" id="3.30.70.100">
    <property type="match status" value="1"/>
</dbReference>
<keyword evidence="3" id="KW-1185">Reference proteome</keyword>
<comment type="caution">
    <text evidence="2">The sequence shown here is derived from an EMBL/GenBank/DDBJ whole genome shotgun (WGS) entry which is preliminary data.</text>
</comment>
<proteinExistence type="predicted"/>
<accession>A0A0B8ZE64</accession>
<evidence type="ECO:0000313" key="2">
    <source>
        <dbReference type="EMBL" id="KHS44489.1"/>
    </source>
</evidence>
<sequence>MTVTVLTLLKRREGMSKADFIAYYESRHRLIGEKVLQGWATRYQRNHLHPLDGSDQPHDFDVVLEIDFPDQQTCDACFAAMADPAIIGEIVADEERLFDRSRMRTYRVEARASSL</sequence>
<dbReference type="STRING" id="48936.NJ75_03067"/>
<dbReference type="Pfam" id="PF07110">
    <property type="entry name" value="EthD"/>
    <property type="match status" value="1"/>
</dbReference>
<dbReference type="InterPro" id="IPR011008">
    <property type="entry name" value="Dimeric_a/b-barrel"/>
</dbReference>
<dbReference type="Proteomes" id="UP000031338">
    <property type="component" value="Unassembled WGS sequence"/>
</dbReference>
<dbReference type="GO" id="GO:0016491">
    <property type="term" value="F:oxidoreductase activity"/>
    <property type="evidence" value="ECO:0007669"/>
    <property type="project" value="InterPro"/>
</dbReference>
<protein>
    <submittedName>
        <fullName evidence="2">Ethyl tert-butyl ether degradation EthD</fullName>
    </submittedName>
</protein>
<dbReference type="AlphaFoldDB" id="A0A0B8ZE64"/>
<dbReference type="InterPro" id="IPR009799">
    <property type="entry name" value="EthD_dom"/>
</dbReference>
<evidence type="ECO:0000313" key="3">
    <source>
        <dbReference type="Proteomes" id="UP000031338"/>
    </source>
</evidence>
<gene>
    <name evidence="2" type="ORF">NJ75_03067</name>
</gene>
<dbReference type="RefSeq" id="WP_039335920.1">
    <property type="nucleotide sequence ID" value="NZ_JRVC01000015.1"/>
</dbReference>
<dbReference type="SUPFAM" id="SSF54909">
    <property type="entry name" value="Dimeric alpha+beta barrel"/>
    <property type="match status" value="1"/>
</dbReference>
<feature type="domain" description="EthD" evidence="1">
    <location>
        <begin position="12"/>
        <end position="101"/>
    </location>
</feature>
<dbReference type="EMBL" id="JRVC01000015">
    <property type="protein sequence ID" value="KHS44489.1"/>
    <property type="molecule type" value="Genomic_DNA"/>
</dbReference>
<name>A0A0B8ZE64_9SPHN</name>
<reference evidence="2 3" key="1">
    <citation type="submission" date="2014-10" db="EMBL/GenBank/DDBJ databases">
        <title>Draft genome sequence of Novosphingobium subterraneum DSM 12447.</title>
        <authorList>
            <person name="Gan H.M."/>
            <person name="Gan H.Y."/>
            <person name="Savka M.A."/>
        </authorList>
    </citation>
    <scope>NUCLEOTIDE SEQUENCE [LARGE SCALE GENOMIC DNA]</scope>
    <source>
        <strain evidence="2 3">DSM 12447</strain>
    </source>
</reference>
<organism evidence="2 3">
    <name type="scientific">Novosphingobium subterraneum</name>
    <dbReference type="NCBI Taxonomy" id="48936"/>
    <lineage>
        <taxon>Bacteria</taxon>
        <taxon>Pseudomonadati</taxon>
        <taxon>Pseudomonadota</taxon>
        <taxon>Alphaproteobacteria</taxon>
        <taxon>Sphingomonadales</taxon>
        <taxon>Sphingomonadaceae</taxon>
        <taxon>Novosphingobium</taxon>
    </lineage>
</organism>
<dbReference type="PATRIC" id="fig|48936.3.peg.3082"/>
<evidence type="ECO:0000259" key="1">
    <source>
        <dbReference type="Pfam" id="PF07110"/>
    </source>
</evidence>